<keyword evidence="1" id="KW-1003">Cell membrane</keyword>
<gene>
    <name evidence="2" type="ORF">DR864_24190</name>
</gene>
<feature type="transmembrane region" description="Helical" evidence="1">
    <location>
        <begin position="155"/>
        <end position="173"/>
    </location>
</feature>
<dbReference type="Proteomes" id="UP000251993">
    <property type="component" value="Chromosome"/>
</dbReference>
<feature type="transmembrane region" description="Helical" evidence="1">
    <location>
        <begin position="193"/>
        <end position="213"/>
    </location>
</feature>
<dbReference type="GO" id="GO:0010436">
    <property type="term" value="F:carotenoid dioxygenase activity"/>
    <property type="evidence" value="ECO:0007669"/>
    <property type="project" value="UniProtKB-UniRule"/>
</dbReference>
<feature type="transmembrane region" description="Helical" evidence="1">
    <location>
        <begin position="63"/>
        <end position="96"/>
    </location>
</feature>
<keyword evidence="1" id="KW-0223">Dioxygenase</keyword>
<name>A0A344TPP4_9BACT</name>
<comment type="similarity">
    <text evidence="1">Belongs to the Brp/Blh beta-carotene diooxygenase family.</text>
</comment>
<keyword evidence="1" id="KW-0479">Metal-binding</keyword>
<comment type="caution">
    <text evidence="1">Lacks conserved residue(s) required for the propagation of feature annotation.</text>
</comment>
<dbReference type="GO" id="GO:0003834">
    <property type="term" value="F:beta-carotene 15,15'-dioxygenase activity"/>
    <property type="evidence" value="ECO:0007669"/>
    <property type="project" value="UniProtKB-EC"/>
</dbReference>
<dbReference type="Pfam" id="PF15461">
    <property type="entry name" value="BCD"/>
    <property type="match status" value="1"/>
</dbReference>
<keyword evidence="1" id="KW-1133">Transmembrane helix</keyword>
<keyword evidence="1" id="KW-0560">Oxidoreductase</keyword>
<keyword evidence="1" id="KW-0472">Membrane</keyword>
<proteinExistence type="inferred from homology"/>
<dbReference type="InterPro" id="IPR022270">
    <property type="entry name" value="Blh_diox"/>
</dbReference>
<feature type="transmembrane region" description="Helical" evidence="1">
    <location>
        <begin position="234"/>
        <end position="255"/>
    </location>
</feature>
<dbReference type="KEGG" id="run:DR864_24190"/>
<dbReference type="EMBL" id="CP030850">
    <property type="protein sequence ID" value="AXE20615.1"/>
    <property type="molecule type" value="Genomic_DNA"/>
</dbReference>
<comment type="cofactor">
    <cofactor evidence="1">
        <name>Fe(2+)</name>
        <dbReference type="ChEBI" id="CHEBI:29033"/>
    </cofactor>
</comment>
<sequence>MKYVHSPLFIFQCLLQGLLIGLFAWLDWNTAEQAVLGGVLLCSVGIPHGANDHLYRQSTTLRGLLAFIGIYLGSMGAYLAVWWVAPAAALVIFFAISLHHFGQSNFENPSVWYLPSLLWGIWLLAFPVLLHWEEALGIFGTMIGGKSVNFSITQTARWGIAAAFSLLYFSVLLRYERENWPRYALQWAVVTAWYWLTPLLFGFIVVFCLWHSMQSLQHQLIYYKATKKGTFRQFAFALLPFGLLALTGFGMYVYFRGFAVGEAFILLSLITLPHILVMHRLYGVFH</sequence>
<feature type="transmembrane region" description="Helical" evidence="1">
    <location>
        <begin position="7"/>
        <end position="28"/>
    </location>
</feature>
<dbReference type="HAMAP" id="MF_02093">
    <property type="entry name" value="Beta_carotene_diox"/>
    <property type="match status" value="1"/>
</dbReference>
<evidence type="ECO:0000313" key="3">
    <source>
        <dbReference type="Proteomes" id="UP000251993"/>
    </source>
</evidence>
<dbReference type="NCBIfam" id="TIGR03753">
    <property type="entry name" value="blh_monoox"/>
    <property type="match status" value="1"/>
</dbReference>
<reference evidence="2 3" key="1">
    <citation type="submission" date="2018-07" db="EMBL/GenBank/DDBJ databases">
        <title>Genome sequencing of Runella.</title>
        <authorList>
            <person name="Baek M.-G."/>
            <person name="Yi H."/>
        </authorList>
    </citation>
    <scope>NUCLEOTIDE SEQUENCE [LARGE SCALE GENOMIC DNA]</scope>
    <source>
        <strain evidence="2 3">HYN0085</strain>
    </source>
</reference>
<feature type="transmembrane region" description="Helical" evidence="1">
    <location>
        <begin position="261"/>
        <end position="282"/>
    </location>
</feature>
<evidence type="ECO:0000313" key="2">
    <source>
        <dbReference type="EMBL" id="AXE20615.1"/>
    </source>
</evidence>
<dbReference type="EC" id="1.13.11.63" evidence="1"/>
<dbReference type="RefSeq" id="WP_114069378.1">
    <property type="nucleotide sequence ID" value="NZ_CP030850.1"/>
</dbReference>
<comment type="catalytic activity">
    <reaction evidence="1">
        <text>all-trans-beta-carotene + O2 = 2 all-trans-retinal</text>
        <dbReference type="Rhea" id="RHEA:32887"/>
        <dbReference type="ChEBI" id="CHEBI:15379"/>
        <dbReference type="ChEBI" id="CHEBI:17579"/>
        <dbReference type="ChEBI" id="CHEBI:17898"/>
        <dbReference type="EC" id="1.13.11.63"/>
    </reaction>
</comment>
<dbReference type="OrthoDB" id="945227at2"/>
<feature type="transmembrane region" description="Helical" evidence="1">
    <location>
        <begin position="116"/>
        <end position="143"/>
    </location>
</feature>
<keyword evidence="1" id="KW-0408">Iron</keyword>
<feature type="transmembrane region" description="Helical" evidence="1">
    <location>
        <begin position="34"/>
        <end position="51"/>
    </location>
</feature>
<comment type="subcellular location">
    <subcellularLocation>
        <location evidence="1">Cell membrane</location>
        <topology evidence="1">Multi-pass membrane protein</topology>
    </subcellularLocation>
</comment>
<accession>A0A344TPP4</accession>
<protein>
    <recommendedName>
        <fullName evidence="1">Probable beta-carotene 15,15'-dioxygenase</fullName>
        <ecNumber evidence="1">1.13.11.63</ecNumber>
    </recommendedName>
</protein>
<dbReference type="GO" id="GO:0005886">
    <property type="term" value="C:plasma membrane"/>
    <property type="evidence" value="ECO:0007669"/>
    <property type="project" value="UniProtKB-SubCell"/>
</dbReference>
<dbReference type="GO" id="GO:0016121">
    <property type="term" value="P:carotene catabolic process"/>
    <property type="evidence" value="ECO:0007669"/>
    <property type="project" value="UniProtKB-UniRule"/>
</dbReference>
<dbReference type="AlphaFoldDB" id="A0A344TPP4"/>
<dbReference type="GO" id="GO:0005506">
    <property type="term" value="F:iron ion binding"/>
    <property type="evidence" value="ECO:0007669"/>
    <property type="project" value="UniProtKB-UniRule"/>
</dbReference>
<organism evidence="2 3">
    <name type="scientific">Runella rosea</name>
    <dbReference type="NCBI Taxonomy" id="2259595"/>
    <lineage>
        <taxon>Bacteria</taxon>
        <taxon>Pseudomonadati</taxon>
        <taxon>Bacteroidota</taxon>
        <taxon>Cytophagia</taxon>
        <taxon>Cytophagales</taxon>
        <taxon>Spirosomataceae</taxon>
        <taxon>Runella</taxon>
    </lineage>
</organism>
<keyword evidence="3" id="KW-1185">Reference proteome</keyword>
<comment type="function">
    <text evidence="1">Catalyzes the cleavage of beta-carotene at its central double bond (15,15') to yield two molecules of all-trans-retinal.</text>
</comment>
<evidence type="ECO:0000256" key="1">
    <source>
        <dbReference type="HAMAP-Rule" id="MF_02093"/>
    </source>
</evidence>
<keyword evidence="1" id="KW-0812">Transmembrane</keyword>